<protein>
    <recommendedName>
        <fullName evidence="5">F-box domain-containing protein</fullName>
    </recommendedName>
</protein>
<dbReference type="Gene3D" id="3.80.10.10">
    <property type="entry name" value="Ribonuclease Inhibitor"/>
    <property type="match status" value="1"/>
</dbReference>
<keyword evidence="2" id="KW-0812">Transmembrane</keyword>
<keyword evidence="4" id="KW-1185">Reference proteome</keyword>
<gene>
    <name evidence="3" type="ORF">FISHEDRAFT_56734</name>
</gene>
<dbReference type="InterPro" id="IPR032675">
    <property type="entry name" value="LRR_dom_sf"/>
</dbReference>
<sequence>METYSVWMEDQPYARRRQFKPAPPQPPVQDLEYLPRVHINDLPTEVLLIILLLGYPPRTVYCRQRYAYDEKDVMHRYTGPQGPPPLYRVCRRWKAILTSYPEFRAGIGFLPFVHPIEYKGCDIERLLRAHGGRLFWLHYHIDEGHAKLSTTEKAAAERCSEGLAKLVRCSWRWWEADIEVPVSFIPRLSKGDFPLLRAIKLNLIGGGKDLKAVGLNGKYQTPFYRTAPKLRRVHIVGDATKLFVFKWMFLTELTLEKMTVSTQGFVPVFKGCTSLLVLSFIKCEFRDTRRRISAMPSVKEVRCTDCQTASVLSDVHFPNLSTLEVSISRTETKTDAGQVVHIYPEKLAYRFRAIVFNGARSIKRVVLNFPPEVQDTIIECLKSLHNLEELELNFDHAYYDFDRFRQFMKQLSIYKPRQMVSEAPSAPAPAPDDARDSTNLESATKDSTNTESAAKDSTNVESTTKDSASDESAAKNPAVKESSFAVPATDESDLKEDQMSITSQTTEVPPFYAHDLWPPSEPWPSVVPNLWHLTIRIPYLYDELAATRLVQSRLPRLKVFDLYLTRTLAPAHQEARLSQTARYSFDHMNAHGLSFSLIVFIQYMQCINLSTLVTGGFWYAAVHIKLKQRRSTESIHASTGIAVQASLCNMEWVPFGYEIGTTWPRRVTYLIFKRYEPETPLPLVLFLGTVDEEGIEPTPPPMNKLMSDEACRRKSILSAFPAGALPYDTHKQADMPYLEAVILLFPMVPSVVYTENRRAHDWQPQHLRQSSSLIVGWSQSSGRQSSKSIVTAGEKSGRLFVHDARAFFSFSFGPAICVWWSVVCAIMQRFDMRIPPGSELEDYAIAGRGILPMILTPHSSQ</sequence>
<proteinExistence type="predicted"/>
<feature type="transmembrane region" description="Helical" evidence="2">
    <location>
        <begin position="806"/>
        <end position="827"/>
    </location>
</feature>
<reference evidence="3 4" key="1">
    <citation type="journal article" date="2015" name="Fungal Genet. Biol.">
        <title>Evolution of novel wood decay mechanisms in Agaricales revealed by the genome sequences of Fistulina hepatica and Cylindrobasidium torrendii.</title>
        <authorList>
            <person name="Floudas D."/>
            <person name="Held B.W."/>
            <person name="Riley R."/>
            <person name="Nagy L.G."/>
            <person name="Koehler G."/>
            <person name="Ransdell A.S."/>
            <person name="Younus H."/>
            <person name="Chow J."/>
            <person name="Chiniquy J."/>
            <person name="Lipzen A."/>
            <person name="Tritt A."/>
            <person name="Sun H."/>
            <person name="Haridas S."/>
            <person name="LaButti K."/>
            <person name="Ohm R.A."/>
            <person name="Kues U."/>
            <person name="Blanchette R.A."/>
            <person name="Grigoriev I.V."/>
            <person name="Minto R.E."/>
            <person name="Hibbett D.S."/>
        </authorList>
    </citation>
    <scope>NUCLEOTIDE SEQUENCE [LARGE SCALE GENOMIC DNA]</scope>
    <source>
        <strain evidence="3 4">ATCC 64428</strain>
    </source>
</reference>
<dbReference type="Proteomes" id="UP000054144">
    <property type="component" value="Unassembled WGS sequence"/>
</dbReference>
<dbReference type="SUPFAM" id="SSF52047">
    <property type="entry name" value="RNI-like"/>
    <property type="match status" value="1"/>
</dbReference>
<evidence type="ECO:0000313" key="3">
    <source>
        <dbReference type="EMBL" id="KIY51195.1"/>
    </source>
</evidence>
<dbReference type="EMBL" id="KN881666">
    <property type="protein sequence ID" value="KIY51195.1"/>
    <property type="molecule type" value="Genomic_DNA"/>
</dbReference>
<keyword evidence="2" id="KW-0472">Membrane</keyword>
<keyword evidence="2" id="KW-1133">Transmembrane helix</keyword>
<evidence type="ECO:0000256" key="1">
    <source>
        <dbReference type="SAM" id="MobiDB-lite"/>
    </source>
</evidence>
<evidence type="ECO:0000256" key="2">
    <source>
        <dbReference type="SAM" id="Phobius"/>
    </source>
</evidence>
<organism evidence="3 4">
    <name type="scientific">Fistulina hepatica ATCC 64428</name>
    <dbReference type="NCBI Taxonomy" id="1128425"/>
    <lineage>
        <taxon>Eukaryota</taxon>
        <taxon>Fungi</taxon>
        <taxon>Dikarya</taxon>
        <taxon>Basidiomycota</taxon>
        <taxon>Agaricomycotina</taxon>
        <taxon>Agaricomycetes</taxon>
        <taxon>Agaricomycetidae</taxon>
        <taxon>Agaricales</taxon>
        <taxon>Fistulinaceae</taxon>
        <taxon>Fistulina</taxon>
    </lineage>
</organism>
<name>A0A0D7AH73_9AGAR</name>
<feature type="compositionally biased region" description="Polar residues" evidence="1">
    <location>
        <begin position="439"/>
        <end position="462"/>
    </location>
</feature>
<dbReference type="OrthoDB" id="6692864at2759"/>
<accession>A0A0D7AH73</accession>
<dbReference type="AlphaFoldDB" id="A0A0D7AH73"/>
<evidence type="ECO:0000313" key="4">
    <source>
        <dbReference type="Proteomes" id="UP000054144"/>
    </source>
</evidence>
<evidence type="ECO:0008006" key="5">
    <source>
        <dbReference type="Google" id="ProtNLM"/>
    </source>
</evidence>
<feature type="region of interest" description="Disordered" evidence="1">
    <location>
        <begin position="420"/>
        <end position="500"/>
    </location>
</feature>